<reference evidence="7 8" key="1">
    <citation type="journal article" date="2018" name="Nat. Genet.">
        <title>The Rosa genome provides new insights in the design of modern roses.</title>
        <authorList>
            <person name="Bendahmane M."/>
        </authorList>
    </citation>
    <scope>NUCLEOTIDE SEQUENCE [LARGE SCALE GENOMIC DNA]</scope>
    <source>
        <strain evidence="8">cv. Old Blush</strain>
    </source>
</reference>
<dbReference type="InterPro" id="IPR015300">
    <property type="entry name" value="DNA-bd_pseudobarrel_sf"/>
</dbReference>
<sequence length="280" mass="32213">MGSCSRRREDEDSEFPGFYKCVDYSVLLKGKLKIPRDFCENFEGKMPQQCRLQTLSGTWHVDVKNISGEFFLKKGWKEFVVANRLKLGECVVFDYIGHAKFYVEIYGHNHCSKSSKAMRSERLLDDDSDDHNVVFVYSDSDSEPRNSEISLESETECPRKSGYGKILSRRGRAGNSATIRCFGNPCFSVKMCQTHVTKGPLLTPRSFMRNIHKPKKVKLQVGDMAWDVNWIHPYQQSSRFSGGWLHFASQNRLQEGDFCDFELISKTIEVAVMKVSIRKM</sequence>
<evidence type="ECO:0000256" key="5">
    <source>
        <dbReference type="ARBA" id="ARBA00023242"/>
    </source>
</evidence>
<keyword evidence="3" id="KW-0238">DNA-binding</keyword>
<dbReference type="STRING" id="74649.A0A2P6R2S6"/>
<evidence type="ECO:0000256" key="3">
    <source>
        <dbReference type="ARBA" id="ARBA00023125"/>
    </source>
</evidence>
<dbReference type="InterPro" id="IPR003340">
    <property type="entry name" value="B3_DNA-bd"/>
</dbReference>
<dbReference type="InterPro" id="IPR050655">
    <property type="entry name" value="Plant_B3_domain"/>
</dbReference>
<evidence type="ECO:0000313" key="8">
    <source>
        <dbReference type="Proteomes" id="UP000238479"/>
    </source>
</evidence>
<dbReference type="Gramene" id="PRQ40726">
    <property type="protein sequence ID" value="PRQ40726"/>
    <property type="gene ID" value="RchiOBHm_Chr4g0439191"/>
</dbReference>
<name>A0A2P6R2S6_ROSCH</name>
<keyword evidence="2" id="KW-0805">Transcription regulation</keyword>
<keyword evidence="4" id="KW-0804">Transcription</keyword>
<keyword evidence="8" id="KW-1185">Reference proteome</keyword>
<dbReference type="GO" id="GO:0003677">
    <property type="term" value="F:DNA binding"/>
    <property type="evidence" value="ECO:0007669"/>
    <property type="project" value="UniProtKB-KW"/>
</dbReference>
<dbReference type="GO" id="GO:0005634">
    <property type="term" value="C:nucleus"/>
    <property type="evidence" value="ECO:0007669"/>
    <property type="project" value="UniProtKB-SubCell"/>
</dbReference>
<dbReference type="PROSITE" id="PS50863">
    <property type="entry name" value="B3"/>
    <property type="match status" value="2"/>
</dbReference>
<dbReference type="PANTHER" id="PTHR31920:SF148">
    <property type="entry name" value="B3 DOMAIN-CONTAINING PROTEIN OS03G0621600"/>
    <property type="match status" value="1"/>
</dbReference>
<keyword evidence="5" id="KW-0539">Nucleus</keyword>
<evidence type="ECO:0000256" key="1">
    <source>
        <dbReference type="ARBA" id="ARBA00004123"/>
    </source>
</evidence>
<dbReference type="EMBL" id="PDCK01000042">
    <property type="protein sequence ID" value="PRQ40726.1"/>
    <property type="molecule type" value="Genomic_DNA"/>
</dbReference>
<accession>A0A2P6R2S6</accession>
<dbReference type="CDD" id="cd10017">
    <property type="entry name" value="B3_DNA"/>
    <property type="match status" value="2"/>
</dbReference>
<evidence type="ECO:0000313" key="7">
    <source>
        <dbReference type="EMBL" id="PRQ40726.1"/>
    </source>
</evidence>
<dbReference type="Pfam" id="PF02362">
    <property type="entry name" value="B3"/>
    <property type="match status" value="2"/>
</dbReference>
<proteinExistence type="predicted"/>
<dbReference type="SUPFAM" id="SSF101936">
    <property type="entry name" value="DNA-binding pseudobarrel domain"/>
    <property type="match status" value="2"/>
</dbReference>
<evidence type="ECO:0000256" key="4">
    <source>
        <dbReference type="ARBA" id="ARBA00023163"/>
    </source>
</evidence>
<dbReference type="PANTHER" id="PTHR31920">
    <property type="entry name" value="B3 DOMAIN-CONTAINING"/>
    <property type="match status" value="1"/>
</dbReference>
<dbReference type="Gene3D" id="2.40.330.10">
    <property type="entry name" value="DNA-binding pseudobarrel domain"/>
    <property type="match status" value="2"/>
</dbReference>
<protein>
    <submittedName>
        <fullName evidence="7">Putative transcription factor B3-Domain family</fullName>
    </submittedName>
</protein>
<dbReference type="SMART" id="SM01019">
    <property type="entry name" value="B3"/>
    <property type="match status" value="2"/>
</dbReference>
<feature type="domain" description="TF-B3" evidence="6">
    <location>
        <begin position="186"/>
        <end position="280"/>
    </location>
</feature>
<dbReference type="OrthoDB" id="1666376at2759"/>
<gene>
    <name evidence="7" type="ORF">RchiOBHm_Chr4g0439191</name>
</gene>
<comment type="subcellular location">
    <subcellularLocation>
        <location evidence="1">Nucleus</location>
    </subcellularLocation>
</comment>
<evidence type="ECO:0000259" key="6">
    <source>
        <dbReference type="PROSITE" id="PS50863"/>
    </source>
</evidence>
<organism evidence="7 8">
    <name type="scientific">Rosa chinensis</name>
    <name type="common">China rose</name>
    <dbReference type="NCBI Taxonomy" id="74649"/>
    <lineage>
        <taxon>Eukaryota</taxon>
        <taxon>Viridiplantae</taxon>
        <taxon>Streptophyta</taxon>
        <taxon>Embryophyta</taxon>
        <taxon>Tracheophyta</taxon>
        <taxon>Spermatophyta</taxon>
        <taxon>Magnoliopsida</taxon>
        <taxon>eudicotyledons</taxon>
        <taxon>Gunneridae</taxon>
        <taxon>Pentapetalae</taxon>
        <taxon>rosids</taxon>
        <taxon>fabids</taxon>
        <taxon>Rosales</taxon>
        <taxon>Rosaceae</taxon>
        <taxon>Rosoideae</taxon>
        <taxon>Rosoideae incertae sedis</taxon>
        <taxon>Rosa</taxon>
    </lineage>
</organism>
<feature type="domain" description="TF-B3" evidence="6">
    <location>
        <begin position="17"/>
        <end position="109"/>
    </location>
</feature>
<evidence type="ECO:0000256" key="2">
    <source>
        <dbReference type="ARBA" id="ARBA00023015"/>
    </source>
</evidence>
<comment type="caution">
    <text evidence="7">The sequence shown here is derived from an EMBL/GenBank/DDBJ whole genome shotgun (WGS) entry which is preliminary data.</text>
</comment>
<dbReference type="AlphaFoldDB" id="A0A2P6R2S6"/>
<dbReference type="Proteomes" id="UP000238479">
    <property type="component" value="Chromosome 4"/>
</dbReference>